<dbReference type="GO" id="GO:0140115">
    <property type="term" value="P:export across plasma membrane"/>
    <property type="evidence" value="ECO:0007669"/>
    <property type="project" value="UniProtKB-ARBA"/>
</dbReference>
<feature type="transmembrane region" description="Helical" evidence="6">
    <location>
        <begin position="382"/>
        <end position="402"/>
    </location>
</feature>
<dbReference type="PROSITE" id="PS50850">
    <property type="entry name" value="MFS"/>
    <property type="match status" value="1"/>
</dbReference>
<dbReference type="PANTHER" id="PTHR23502:SF60">
    <property type="entry name" value="MAJOR FACILITATOR SUPERFAMILY (MFS) PROFILE DOMAIN-CONTAINING PROTEIN-RELATED"/>
    <property type="match status" value="1"/>
</dbReference>
<feature type="transmembrane region" description="Helical" evidence="6">
    <location>
        <begin position="630"/>
        <end position="651"/>
    </location>
</feature>
<feature type="transmembrane region" description="Helical" evidence="6">
    <location>
        <begin position="450"/>
        <end position="480"/>
    </location>
</feature>
<dbReference type="InterPro" id="IPR011701">
    <property type="entry name" value="MFS"/>
</dbReference>
<feature type="domain" description="Major facilitator superfamily (MFS) profile" evidence="7">
    <location>
        <begin position="224"/>
        <end position="658"/>
    </location>
</feature>
<gene>
    <name evidence="8" type="ORF">MARU1_003653</name>
</gene>
<dbReference type="GO" id="GO:0005886">
    <property type="term" value="C:plasma membrane"/>
    <property type="evidence" value="ECO:0007669"/>
    <property type="project" value="TreeGrafter"/>
</dbReference>
<dbReference type="Proteomes" id="UP001217582">
    <property type="component" value="Chromosome 8"/>
</dbReference>
<feature type="transmembrane region" description="Helical" evidence="6">
    <location>
        <begin position="350"/>
        <end position="376"/>
    </location>
</feature>
<feature type="region of interest" description="Disordered" evidence="5">
    <location>
        <begin position="23"/>
        <end position="57"/>
    </location>
</feature>
<dbReference type="EMBL" id="CP119923">
    <property type="protein sequence ID" value="WFD17594.1"/>
    <property type="molecule type" value="Genomic_DNA"/>
</dbReference>
<organism evidence="8 9">
    <name type="scientific">Malassezia arunalokei</name>
    <dbReference type="NCBI Taxonomy" id="1514897"/>
    <lineage>
        <taxon>Eukaryota</taxon>
        <taxon>Fungi</taxon>
        <taxon>Dikarya</taxon>
        <taxon>Basidiomycota</taxon>
        <taxon>Ustilaginomycotina</taxon>
        <taxon>Malasseziomycetes</taxon>
        <taxon>Malasseziales</taxon>
        <taxon>Malasseziaceae</taxon>
        <taxon>Malassezia</taxon>
    </lineage>
</organism>
<feature type="transmembrane region" description="Helical" evidence="6">
    <location>
        <begin position="290"/>
        <end position="310"/>
    </location>
</feature>
<feature type="compositionally biased region" description="Basic and acidic residues" evidence="5">
    <location>
        <begin position="35"/>
        <end position="57"/>
    </location>
</feature>
<evidence type="ECO:0000256" key="1">
    <source>
        <dbReference type="ARBA" id="ARBA00004141"/>
    </source>
</evidence>
<comment type="subcellular location">
    <subcellularLocation>
        <location evidence="1">Membrane</location>
        <topology evidence="1">Multi-pass membrane protein</topology>
    </subcellularLocation>
</comment>
<reference evidence="8 9" key="1">
    <citation type="submission" date="2023-03" db="EMBL/GenBank/DDBJ databases">
        <title>Mating type loci evolution in Malassezia.</title>
        <authorList>
            <person name="Coelho M.A."/>
        </authorList>
    </citation>
    <scope>NUCLEOTIDE SEQUENCE [LARGE SCALE GENOMIC DNA]</scope>
    <source>
        <strain evidence="8 9">CBS 13387</strain>
    </source>
</reference>
<feature type="transmembrane region" description="Helical" evidence="6">
    <location>
        <begin position="564"/>
        <end position="584"/>
    </location>
</feature>
<evidence type="ECO:0000313" key="9">
    <source>
        <dbReference type="Proteomes" id="UP001217582"/>
    </source>
</evidence>
<protein>
    <recommendedName>
        <fullName evidence="7">Major facilitator superfamily (MFS) profile domain-containing protein</fullName>
    </recommendedName>
</protein>
<sequence>MLEWENRRRGLFTLGHDVEGEYMPEVPEYAVDDGSSEHELPHDTSARKKTPRERSRSTADPKMFVYYFRRPSHPAPPLAEAMNAHTAIQGTSPFSLVANATSMHRHHDHDSNFIKRAYTGIHDMLEDYEVRDAKEGAQFEYRLARTRNSLPENVQEAEDIRDSHFSDIETPLTPCSKRRGSTTCPDPDPPEKEGAADPFLVTFESTNSVHDNPRTWSYPRRVATLAMYAFFSLLGPYASSMVSPAAKVIGEKMDVHSKLVQNMFVGLFMLAFVAGPLCSAPISEAYGRRIVVFTGTVFFIVFNIGCAVTNKLREMLVLRFITGFFGSAVLPMGGGAVSDLFELHERGTAMALYTAAPVLGPTIGPLISGWIIQGWGEERWRWVFWVGTILAGLVFMCGIVFARETYAPFILYLKARRLRKETGDKRYRTVFEKKSETAWQKVKRILLRPVIFLFTEPLVFLPSLYMSIIYACFYLCIASLPRVYTEKYQERIGIAALHNLALAIGLICIGQLGGWFIDYTYKKLSAKHGCRRPEFKLPLMMITVFVLPAGMLLFGWTAQYETHWIAPDIGLVVIGGGVIGSMLLTQMYLADLMTIYASSAISAVASMRSLFAFLFLLFSNAMLDRLDVGWTLSVLALIVAVVGIPSPFLLYRYGPALRARSNYCVKG</sequence>
<dbReference type="Pfam" id="PF07690">
    <property type="entry name" value="MFS_1"/>
    <property type="match status" value="1"/>
</dbReference>
<evidence type="ECO:0000313" key="8">
    <source>
        <dbReference type="EMBL" id="WFD17594.1"/>
    </source>
</evidence>
<dbReference type="Gene3D" id="1.20.1250.20">
    <property type="entry name" value="MFS general substrate transporter like domains"/>
    <property type="match status" value="1"/>
</dbReference>
<feature type="transmembrane region" description="Helical" evidence="6">
    <location>
        <begin position="316"/>
        <end position="338"/>
    </location>
</feature>
<accession>A0AAJ5Z4E8</accession>
<proteinExistence type="predicted"/>
<dbReference type="GO" id="GO:0022857">
    <property type="term" value="F:transmembrane transporter activity"/>
    <property type="evidence" value="ECO:0007669"/>
    <property type="project" value="InterPro"/>
</dbReference>
<evidence type="ECO:0000256" key="2">
    <source>
        <dbReference type="ARBA" id="ARBA00022692"/>
    </source>
</evidence>
<dbReference type="InterPro" id="IPR005829">
    <property type="entry name" value="Sugar_transporter_CS"/>
</dbReference>
<feature type="transmembrane region" description="Helical" evidence="6">
    <location>
        <begin position="537"/>
        <end position="558"/>
    </location>
</feature>
<name>A0AAJ5Z4E8_9BASI</name>
<keyword evidence="9" id="KW-1185">Reference proteome</keyword>
<feature type="transmembrane region" description="Helical" evidence="6">
    <location>
        <begin position="259"/>
        <end position="278"/>
    </location>
</feature>
<dbReference type="CDD" id="cd17323">
    <property type="entry name" value="MFS_Tpo1_MDR_like"/>
    <property type="match status" value="1"/>
</dbReference>
<keyword evidence="2 6" id="KW-0812">Transmembrane</keyword>
<dbReference type="InterPro" id="IPR036259">
    <property type="entry name" value="MFS_trans_sf"/>
</dbReference>
<evidence type="ECO:0000259" key="7">
    <source>
        <dbReference type="PROSITE" id="PS50850"/>
    </source>
</evidence>
<feature type="transmembrane region" description="Helical" evidence="6">
    <location>
        <begin position="492"/>
        <end position="517"/>
    </location>
</feature>
<dbReference type="InterPro" id="IPR020846">
    <property type="entry name" value="MFS_dom"/>
</dbReference>
<evidence type="ECO:0000256" key="5">
    <source>
        <dbReference type="SAM" id="MobiDB-lite"/>
    </source>
</evidence>
<dbReference type="AlphaFoldDB" id="A0AAJ5Z4E8"/>
<evidence type="ECO:0000256" key="6">
    <source>
        <dbReference type="SAM" id="Phobius"/>
    </source>
</evidence>
<dbReference type="FunFam" id="1.20.1250.20:FF:000011">
    <property type="entry name" value="MFS multidrug transporter, putative"/>
    <property type="match status" value="1"/>
</dbReference>
<dbReference type="SUPFAM" id="SSF103473">
    <property type="entry name" value="MFS general substrate transporter"/>
    <property type="match status" value="1"/>
</dbReference>
<evidence type="ECO:0000256" key="3">
    <source>
        <dbReference type="ARBA" id="ARBA00022989"/>
    </source>
</evidence>
<keyword evidence="4 6" id="KW-0472">Membrane</keyword>
<feature type="transmembrane region" description="Helical" evidence="6">
    <location>
        <begin position="222"/>
        <end position="239"/>
    </location>
</feature>
<dbReference type="PROSITE" id="PS00216">
    <property type="entry name" value="SUGAR_TRANSPORT_1"/>
    <property type="match status" value="1"/>
</dbReference>
<evidence type="ECO:0000256" key="4">
    <source>
        <dbReference type="ARBA" id="ARBA00023136"/>
    </source>
</evidence>
<feature type="region of interest" description="Disordered" evidence="5">
    <location>
        <begin position="167"/>
        <end position="194"/>
    </location>
</feature>
<dbReference type="PANTHER" id="PTHR23502">
    <property type="entry name" value="MAJOR FACILITATOR SUPERFAMILY"/>
    <property type="match status" value="1"/>
</dbReference>
<dbReference type="GO" id="GO:0042908">
    <property type="term" value="P:xenobiotic transport"/>
    <property type="evidence" value="ECO:0007669"/>
    <property type="project" value="UniProtKB-ARBA"/>
</dbReference>
<feature type="transmembrane region" description="Helical" evidence="6">
    <location>
        <begin position="596"/>
        <end position="618"/>
    </location>
</feature>
<keyword evidence="3 6" id="KW-1133">Transmembrane helix</keyword>